<keyword evidence="7 8" id="KW-0472">Membrane</keyword>
<evidence type="ECO:0000256" key="8">
    <source>
        <dbReference type="SAM" id="Phobius"/>
    </source>
</evidence>
<keyword evidence="4" id="KW-0808">Transferase</keyword>
<dbReference type="GO" id="GO:0016020">
    <property type="term" value="C:membrane"/>
    <property type="evidence" value="ECO:0007669"/>
    <property type="project" value="UniProtKB-SubCell"/>
</dbReference>
<dbReference type="GO" id="GO:0008374">
    <property type="term" value="F:O-acyltransferase activity"/>
    <property type="evidence" value="ECO:0007669"/>
    <property type="project" value="InterPro"/>
</dbReference>
<sequence length="410" mass="45856">MSVPSWFAEVVSPFFDEPYHRPTPANLESLIQLLLPPVVGYFLAALIACLPTSTRLIRLLLVLPIVLLACRAAAQLDFAHPFHDDRMIYLNQALLLAMTAISMRVMTWGLVGAPYRKTFEVSGTKHTRTWKLMIDAVDLAIGSREIGWNHTKGLYIPAQARPTSNERVFILYTLTSLITHLLVFDSVHYHLQSFTSFNLACPQGSGIYNHELPPLQRYALSSYITFLAGIVVYGAMQVAYGMMTIVCITLFQQNPSQWPPLFDPPWKATSIRNFWAKHWHQAFRGPFISLGAVPGSYLFGRAGGVIGAFFVSGVLHYLALWGMGRGSDWRAIGFFLAMALGIILEDLWKRASGRRVAGVFGWIWTCVWTVGWGNILVDAWARKGLIATKLYPEGYRPAERIFGPLANASC</sequence>
<feature type="transmembrane region" description="Helical" evidence="8">
    <location>
        <begin position="94"/>
        <end position="115"/>
    </location>
</feature>
<dbReference type="Pfam" id="PF13813">
    <property type="entry name" value="MBOAT_2"/>
    <property type="match status" value="1"/>
</dbReference>
<evidence type="ECO:0000313" key="11">
    <source>
        <dbReference type="Proteomes" id="UP001049176"/>
    </source>
</evidence>
<dbReference type="RefSeq" id="XP_043006109.1">
    <property type="nucleotide sequence ID" value="XM_043156324.1"/>
</dbReference>
<feature type="transmembrane region" description="Helical" evidence="8">
    <location>
        <begin position="298"/>
        <end position="319"/>
    </location>
</feature>
<organism evidence="10 11">
    <name type="scientific">Marasmius oreades</name>
    <name type="common">fairy-ring Marasmius</name>
    <dbReference type="NCBI Taxonomy" id="181124"/>
    <lineage>
        <taxon>Eukaryota</taxon>
        <taxon>Fungi</taxon>
        <taxon>Dikarya</taxon>
        <taxon>Basidiomycota</taxon>
        <taxon>Agaricomycotina</taxon>
        <taxon>Agaricomycetes</taxon>
        <taxon>Agaricomycetidae</taxon>
        <taxon>Agaricales</taxon>
        <taxon>Marasmiineae</taxon>
        <taxon>Marasmiaceae</taxon>
        <taxon>Marasmius</taxon>
    </lineage>
</organism>
<dbReference type="PANTHER" id="PTHR31595">
    <property type="entry name" value="LONG-CHAIN-ALCOHOL O-FATTY-ACYLTRANSFERASE 3-RELATED"/>
    <property type="match status" value="1"/>
</dbReference>
<evidence type="ECO:0000256" key="1">
    <source>
        <dbReference type="ARBA" id="ARBA00004141"/>
    </source>
</evidence>
<evidence type="ECO:0000256" key="6">
    <source>
        <dbReference type="ARBA" id="ARBA00022989"/>
    </source>
</evidence>
<gene>
    <name evidence="10" type="ORF">E1B28_011301</name>
</gene>
<feature type="domain" description="Wax synthase" evidence="9">
    <location>
        <begin position="258"/>
        <end position="336"/>
    </location>
</feature>
<evidence type="ECO:0000256" key="3">
    <source>
        <dbReference type="ARBA" id="ARBA00007282"/>
    </source>
</evidence>
<comment type="caution">
    <text evidence="10">The sequence shown here is derived from an EMBL/GenBank/DDBJ whole genome shotgun (WGS) entry which is preliminary data.</text>
</comment>
<feature type="transmembrane region" description="Helical" evidence="8">
    <location>
        <begin position="56"/>
        <end position="74"/>
    </location>
</feature>
<keyword evidence="11" id="KW-1185">Reference proteome</keyword>
<comment type="similarity">
    <text evidence="3">Belongs to the wax synthase family.</text>
</comment>
<keyword evidence="5 8" id="KW-0812">Transmembrane</keyword>
<dbReference type="PANTHER" id="PTHR31595:SF57">
    <property type="entry name" value="OS04G0481900 PROTEIN"/>
    <property type="match status" value="1"/>
</dbReference>
<dbReference type="OrthoDB" id="1077582at2759"/>
<dbReference type="InterPro" id="IPR032805">
    <property type="entry name" value="Wax_synthase_dom"/>
</dbReference>
<reference evidence="10" key="1">
    <citation type="journal article" date="2021" name="Genome Biol. Evol.">
        <title>The assembled and annotated genome of the fairy-ring fungus Marasmius oreades.</title>
        <authorList>
            <person name="Hiltunen M."/>
            <person name="Ament-Velasquez S.L."/>
            <person name="Johannesson H."/>
        </authorList>
    </citation>
    <scope>NUCLEOTIDE SEQUENCE</scope>
    <source>
        <strain evidence="10">03SP1</strain>
    </source>
</reference>
<dbReference type="EMBL" id="CM032187">
    <property type="protein sequence ID" value="KAG7089639.1"/>
    <property type="molecule type" value="Genomic_DNA"/>
</dbReference>
<evidence type="ECO:0000256" key="4">
    <source>
        <dbReference type="ARBA" id="ARBA00022679"/>
    </source>
</evidence>
<feature type="transmembrane region" description="Helical" evidence="8">
    <location>
        <begin position="331"/>
        <end position="348"/>
    </location>
</feature>
<dbReference type="GeneID" id="66080376"/>
<proteinExistence type="inferred from homology"/>
<feature type="transmembrane region" description="Helical" evidence="8">
    <location>
        <begin position="169"/>
        <end position="189"/>
    </location>
</feature>
<feature type="transmembrane region" description="Helical" evidence="8">
    <location>
        <begin position="223"/>
        <end position="251"/>
    </location>
</feature>
<feature type="transmembrane region" description="Helical" evidence="8">
    <location>
        <begin position="360"/>
        <end position="381"/>
    </location>
</feature>
<dbReference type="Proteomes" id="UP001049176">
    <property type="component" value="Chromosome 7"/>
</dbReference>
<name>A0A9P7RTV0_9AGAR</name>
<dbReference type="AlphaFoldDB" id="A0A9P7RTV0"/>
<comment type="subcellular location">
    <subcellularLocation>
        <location evidence="1">Membrane</location>
        <topology evidence="1">Multi-pass membrane protein</topology>
    </subcellularLocation>
</comment>
<evidence type="ECO:0000256" key="2">
    <source>
        <dbReference type="ARBA" id="ARBA00005179"/>
    </source>
</evidence>
<dbReference type="InterPro" id="IPR044851">
    <property type="entry name" value="Wax_synthase"/>
</dbReference>
<protein>
    <recommendedName>
        <fullName evidence="9">Wax synthase domain-containing protein</fullName>
    </recommendedName>
</protein>
<evidence type="ECO:0000256" key="5">
    <source>
        <dbReference type="ARBA" id="ARBA00022692"/>
    </source>
</evidence>
<keyword evidence="6 8" id="KW-1133">Transmembrane helix</keyword>
<evidence type="ECO:0000256" key="7">
    <source>
        <dbReference type="ARBA" id="ARBA00023136"/>
    </source>
</evidence>
<evidence type="ECO:0000259" key="9">
    <source>
        <dbReference type="Pfam" id="PF13813"/>
    </source>
</evidence>
<accession>A0A9P7RTV0</accession>
<dbReference type="KEGG" id="more:E1B28_011301"/>
<comment type="pathway">
    <text evidence="2">Secondary metabolite biosynthesis.</text>
</comment>
<evidence type="ECO:0000313" key="10">
    <source>
        <dbReference type="EMBL" id="KAG7089639.1"/>
    </source>
</evidence>
<dbReference type="GO" id="GO:0006629">
    <property type="term" value="P:lipid metabolic process"/>
    <property type="evidence" value="ECO:0007669"/>
    <property type="project" value="InterPro"/>
</dbReference>
<feature type="transmembrane region" description="Helical" evidence="8">
    <location>
        <begin position="30"/>
        <end position="49"/>
    </location>
</feature>